<evidence type="ECO:0000313" key="3">
    <source>
        <dbReference type="Proteomes" id="UP000002640"/>
    </source>
</evidence>
<dbReference type="AlphaFoldDB" id="G4ZP02"/>
<keyword evidence="1" id="KW-1133">Transmembrane helix</keyword>
<keyword evidence="1" id="KW-0812">Transmembrane</keyword>
<dbReference type="EMBL" id="JH159155">
    <property type="protein sequence ID" value="EGZ15757.1"/>
    <property type="molecule type" value="Genomic_DNA"/>
</dbReference>
<dbReference type="KEGG" id="psoj:PHYSODRAFT_507615"/>
<keyword evidence="3" id="KW-1185">Reference proteome</keyword>
<dbReference type="GeneID" id="20658773"/>
<protein>
    <submittedName>
        <fullName evidence="2">Uncharacterized protein</fullName>
    </submittedName>
</protein>
<dbReference type="Proteomes" id="UP000002640">
    <property type="component" value="Unassembled WGS sequence"/>
</dbReference>
<feature type="transmembrane region" description="Helical" evidence="1">
    <location>
        <begin position="36"/>
        <end position="55"/>
    </location>
</feature>
<organism evidence="2 3">
    <name type="scientific">Phytophthora sojae (strain P6497)</name>
    <name type="common">Soybean stem and root rot agent</name>
    <name type="synonym">Phytophthora megasperma f. sp. glycines</name>
    <dbReference type="NCBI Taxonomy" id="1094619"/>
    <lineage>
        <taxon>Eukaryota</taxon>
        <taxon>Sar</taxon>
        <taxon>Stramenopiles</taxon>
        <taxon>Oomycota</taxon>
        <taxon>Peronosporomycetes</taxon>
        <taxon>Peronosporales</taxon>
        <taxon>Peronosporaceae</taxon>
        <taxon>Phytophthora</taxon>
    </lineage>
</organism>
<gene>
    <name evidence="2" type="ORF">PHYSODRAFT_507615</name>
</gene>
<proteinExistence type="predicted"/>
<sequence length="86" mass="9547">SDFFIIETSSTIIMSKSSKSTEDKPLSKTRRKLASVLPPIIVVAYPVSAVFIILVRRPQLQHRASTASITRLFPVPPSPPRNIRSC</sequence>
<reference evidence="2 3" key="1">
    <citation type="journal article" date="2006" name="Science">
        <title>Phytophthora genome sequences uncover evolutionary origins and mechanisms of pathogenesis.</title>
        <authorList>
            <person name="Tyler B.M."/>
            <person name="Tripathy S."/>
            <person name="Zhang X."/>
            <person name="Dehal P."/>
            <person name="Jiang R.H."/>
            <person name="Aerts A."/>
            <person name="Arredondo F.D."/>
            <person name="Baxter L."/>
            <person name="Bensasson D."/>
            <person name="Beynon J.L."/>
            <person name="Chapman J."/>
            <person name="Damasceno C.M."/>
            <person name="Dorrance A.E."/>
            <person name="Dou D."/>
            <person name="Dickerman A.W."/>
            <person name="Dubchak I.L."/>
            <person name="Garbelotto M."/>
            <person name="Gijzen M."/>
            <person name="Gordon S.G."/>
            <person name="Govers F."/>
            <person name="Grunwald N.J."/>
            <person name="Huang W."/>
            <person name="Ivors K.L."/>
            <person name="Jones R.W."/>
            <person name="Kamoun S."/>
            <person name="Krampis K."/>
            <person name="Lamour K.H."/>
            <person name="Lee M.K."/>
            <person name="McDonald W.H."/>
            <person name="Medina M."/>
            <person name="Meijer H.J."/>
            <person name="Nordberg E.K."/>
            <person name="Maclean D.J."/>
            <person name="Ospina-Giraldo M.D."/>
            <person name="Morris P.F."/>
            <person name="Phuntumart V."/>
            <person name="Putnam N.H."/>
            <person name="Rash S."/>
            <person name="Rose J.K."/>
            <person name="Sakihama Y."/>
            <person name="Salamov A.A."/>
            <person name="Savidor A."/>
            <person name="Scheuring C.F."/>
            <person name="Smith B.M."/>
            <person name="Sobral B.W."/>
            <person name="Terry A."/>
            <person name="Torto-Alalibo T.A."/>
            <person name="Win J."/>
            <person name="Xu Z."/>
            <person name="Zhang H."/>
            <person name="Grigoriev I.V."/>
            <person name="Rokhsar D.S."/>
            <person name="Boore J.L."/>
        </authorList>
    </citation>
    <scope>NUCLEOTIDE SEQUENCE [LARGE SCALE GENOMIC DNA]</scope>
    <source>
        <strain evidence="2 3">P6497</strain>
    </source>
</reference>
<dbReference type="RefSeq" id="XP_009529506.1">
    <property type="nucleotide sequence ID" value="XM_009531211.1"/>
</dbReference>
<keyword evidence="1" id="KW-0472">Membrane</keyword>
<name>G4ZP02_PHYSP</name>
<evidence type="ECO:0000256" key="1">
    <source>
        <dbReference type="SAM" id="Phobius"/>
    </source>
</evidence>
<accession>G4ZP02</accession>
<dbReference type="InParanoid" id="G4ZP02"/>
<evidence type="ECO:0000313" key="2">
    <source>
        <dbReference type="EMBL" id="EGZ15757.1"/>
    </source>
</evidence>
<feature type="non-terminal residue" evidence="2">
    <location>
        <position position="1"/>
    </location>
</feature>